<feature type="region of interest" description="Disordered" evidence="1">
    <location>
        <begin position="62"/>
        <end position="121"/>
    </location>
</feature>
<accession>A0A0E9NBS9</accession>
<feature type="compositionally biased region" description="Basic residues" evidence="1">
    <location>
        <begin position="111"/>
        <end position="121"/>
    </location>
</feature>
<comment type="caution">
    <text evidence="2">The sequence shown here is derived from an EMBL/GenBank/DDBJ whole genome shotgun (WGS) entry which is preliminary data.</text>
</comment>
<dbReference type="AlphaFoldDB" id="A0A0E9NBS9"/>
<evidence type="ECO:0000313" key="3">
    <source>
        <dbReference type="Proteomes" id="UP000033140"/>
    </source>
</evidence>
<feature type="compositionally biased region" description="Polar residues" evidence="1">
    <location>
        <begin position="81"/>
        <end position="92"/>
    </location>
</feature>
<keyword evidence="3" id="KW-1185">Reference proteome</keyword>
<sequence length="138" mass="15118">MKFNLGTNSAELILGDPGYVDMGKDGVTDGHGCVGEDGRRAELICSFRSSESVFTRVLPLDAGHAPNLQAGRQTGPGRNSGGLNSQKGQQPHLTVGNLTPHTRPSTTTTNQHKHFSGQTGRRRREINIYRYQLDRLFE</sequence>
<proteinExistence type="predicted"/>
<feature type="compositionally biased region" description="Low complexity" evidence="1">
    <location>
        <begin position="99"/>
        <end position="109"/>
    </location>
</feature>
<evidence type="ECO:0000256" key="1">
    <source>
        <dbReference type="SAM" id="MobiDB-lite"/>
    </source>
</evidence>
<reference evidence="2 3" key="2">
    <citation type="journal article" date="2014" name="J. Gen. Appl. Microbiol.">
        <title>The early diverging ascomycetous budding yeast Saitoella complicata has three histone deacetylases belonging to the Clr6, Hos2, and Rpd3 lineages.</title>
        <authorList>
            <person name="Nishida H."/>
            <person name="Matsumoto T."/>
            <person name="Kondo S."/>
            <person name="Hamamoto M."/>
            <person name="Yoshikawa H."/>
        </authorList>
    </citation>
    <scope>NUCLEOTIDE SEQUENCE [LARGE SCALE GENOMIC DNA]</scope>
    <source>
        <strain evidence="2 3">NRRL Y-17804</strain>
    </source>
</reference>
<reference evidence="2 3" key="1">
    <citation type="journal article" date="2011" name="J. Gen. Appl. Microbiol.">
        <title>Draft genome sequencing of the enigmatic yeast Saitoella complicata.</title>
        <authorList>
            <person name="Nishida H."/>
            <person name="Hamamoto M."/>
            <person name="Sugiyama J."/>
        </authorList>
    </citation>
    <scope>NUCLEOTIDE SEQUENCE [LARGE SCALE GENOMIC DNA]</scope>
    <source>
        <strain evidence="2 3">NRRL Y-17804</strain>
    </source>
</reference>
<dbReference type="Proteomes" id="UP000033140">
    <property type="component" value="Unassembled WGS sequence"/>
</dbReference>
<protein>
    <submittedName>
        <fullName evidence="2">Uncharacterized protein</fullName>
    </submittedName>
</protein>
<organism evidence="2 3">
    <name type="scientific">Saitoella complicata (strain BCRC 22490 / CBS 7301 / JCM 7358 / NBRC 10748 / NRRL Y-17804)</name>
    <dbReference type="NCBI Taxonomy" id="698492"/>
    <lineage>
        <taxon>Eukaryota</taxon>
        <taxon>Fungi</taxon>
        <taxon>Dikarya</taxon>
        <taxon>Ascomycota</taxon>
        <taxon>Taphrinomycotina</taxon>
        <taxon>Taphrinomycotina incertae sedis</taxon>
        <taxon>Saitoella</taxon>
    </lineage>
</organism>
<reference evidence="2 3" key="3">
    <citation type="journal article" date="2015" name="Genome Announc.">
        <title>Draft Genome Sequence of the Archiascomycetous Yeast Saitoella complicata.</title>
        <authorList>
            <person name="Yamauchi K."/>
            <person name="Kondo S."/>
            <person name="Hamamoto M."/>
            <person name="Takahashi Y."/>
            <person name="Ogura Y."/>
            <person name="Hayashi T."/>
            <person name="Nishida H."/>
        </authorList>
    </citation>
    <scope>NUCLEOTIDE SEQUENCE [LARGE SCALE GENOMIC DNA]</scope>
    <source>
        <strain evidence="2 3">NRRL Y-17804</strain>
    </source>
</reference>
<name>A0A0E9NBS9_SAICN</name>
<dbReference type="EMBL" id="BACD03000008">
    <property type="protein sequence ID" value="GAO47294.1"/>
    <property type="molecule type" value="Genomic_DNA"/>
</dbReference>
<evidence type="ECO:0000313" key="2">
    <source>
        <dbReference type="EMBL" id="GAO47294.1"/>
    </source>
</evidence>
<gene>
    <name evidence="2" type="ORF">G7K_1503-t1</name>
</gene>